<sequence>MRKILIVGGGQSGLQLALCLQEHGYDVTLMTVRSSAELYESRAVSMQTLFDTAHAAEREYGLDFWSEEAPRLSGMRIRGFGPGGETAFDWTGRLPAPAHAVDERVKIAVWQEVFEENGGTVVLHGATVTDLDHLVGMFDLTVVATGHQGLAEVFDVDPARPVARMPPVSTAIAFVEDPGDSGDLIEVDIVPGLGHLLTWPGFSVSGRCRQLCVTGPADGPMSRFPRRVNPQAHLDVILGLLREFLPQRHELYRDAVLADSRAAVLDLANPMVRTPVAQLPSGGSVLGMGDTVVVTSPALQQDANNACVAAKVYLEAILAHGDRPFDTDFMFATFDRYMEHARHFTGDLAARLHYHPAYVTEFCLAAGRHQDLADRFVRGFDQPADLAAWFPDEAATRALVAEYDAARPAPAAPAG</sequence>
<name>A0A853BXV5_9ACTN</name>
<dbReference type="SUPFAM" id="SSF51905">
    <property type="entry name" value="FAD/NAD(P)-binding domain"/>
    <property type="match status" value="1"/>
</dbReference>
<dbReference type="RefSeq" id="WP_179770044.1">
    <property type="nucleotide sequence ID" value="NZ_JACCFO010000001.1"/>
</dbReference>
<gene>
    <name evidence="2" type="ORF">HNR12_005269</name>
</gene>
<dbReference type="EMBL" id="JACCFO010000001">
    <property type="protein sequence ID" value="NYI98992.1"/>
    <property type="molecule type" value="Genomic_DNA"/>
</dbReference>
<accession>A0A853BXV5</accession>
<dbReference type="AlphaFoldDB" id="A0A853BXV5"/>
<dbReference type="InterPro" id="IPR041654">
    <property type="entry name" value="StyA_sbd"/>
</dbReference>
<organism evidence="2 3">
    <name type="scientific">Streptomonospora nanhaiensis</name>
    <dbReference type="NCBI Taxonomy" id="1323731"/>
    <lineage>
        <taxon>Bacteria</taxon>
        <taxon>Bacillati</taxon>
        <taxon>Actinomycetota</taxon>
        <taxon>Actinomycetes</taxon>
        <taxon>Streptosporangiales</taxon>
        <taxon>Nocardiopsidaceae</taxon>
        <taxon>Streptomonospora</taxon>
    </lineage>
</organism>
<comment type="caution">
    <text evidence="2">The sequence shown here is derived from an EMBL/GenBank/DDBJ whole genome shotgun (WGS) entry which is preliminary data.</text>
</comment>
<feature type="domain" description="Styrene monooxygenase StyA putative substrate binding" evidence="1">
    <location>
        <begin position="146"/>
        <end position="250"/>
    </location>
</feature>
<protein>
    <recommendedName>
        <fullName evidence="1">Styrene monooxygenase StyA putative substrate binding domain-containing protein</fullName>
    </recommendedName>
</protein>
<dbReference type="PRINTS" id="PR00420">
    <property type="entry name" value="RNGMNOXGNASE"/>
</dbReference>
<keyword evidence="3" id="KW-1185">Reference proteome</keyword>
<evidence type="ECO:0000313" key="2">
    <source>
        <dbReference type="EMBL" id="NYI98992.1"/>
    </source>
</evidence>
<evidence type="ECO:0000259" key="1">
    <source>
        <dbReference type="Pfam" id="PF17885"/>
    </source>
</evidence>
<dbReference type="Gene3D" id="3.50.50.60">
    <property type="entry name" value="FAD/NAD(P)-binding domain"/>
    <property type="match status" value="3"/>
</dbReference>
<dbReference type="Pfam" id="PF17885">
    <property type="entry name" value="Smoa_sbd"/>
    <property type="match status" value="1"/>
</dbReference>
<proteinExistence type="predicted"/>
<dbReference type="Proteomes" id="UP000575985">
    <property type="component" value="Unassembled WGS sequence"/>
</dbReference>
<reference evidence="2 3" key="1">
    <citation type="submission" date="2020-07" db="EMBL/GenBank/DDBJ databases">
        <title>Sequencing the genomes of 1000 actinobacteria strains.</title>
        <authorList>
            <person name="Klenk H.-P."/>
        </authorList>
    </citation>
    <scope>NUCLEOTIDE SEQUENCE [LARGE SCALE GENOMIC DNA]</scope>
    <source>
        <strain evidence="2 3">DSM 45927</strain>
    </source>
</reference>
<evidence type="ECO:0000313" key="3">
    <source>
        <dbReference type="Proteomes" id="UP000575985"/>
    </source>
</evidence>
<dbReference type="InterPro" id="IPR036188">
    <property type="entry name" value="FAD/NAD-bd_sf"/>
</dbReference>